<evidence type="ECO:0000313" key="1">
    <source>
        <dbReference type="EMBL" id="KAG1531588.1"/>
    </source>
</evidence>
<accession>A0A9P6XTI3</accession>
<organism evidence="1 2">
    <name type="scientific">Rhizopus delemar</name>
    <dbReference type="NCBI Taxonomy" id="936053"/>
    <lineage>
        <taxon>Eukaryota</taxon>
        <taxon>Fungi</taxon>
        <taxon>Fungi incertae sedis</taxon>
        <taxon>Mucoromycota</taxon>
        <taxon>Mucoromycotina</taxon>
        <taxon>Mucoromycetes</taxon>
        <taxon>Mucorales</taxon>
        <taxon>Mucorineae</taxon>
        <taxon>Rhizopodaceae</taxon>
        <taxon>Rhizopus</taxon>
    </lineage>
</organism>
<sequence>MASVDRFCVRRASIRPPPPRNSCAATPRPAAACRSPASMPACSSIAKPVLAANRSCRPWSRACSTCARLTATRTSCRSSIPVISPSAGASCSEIRAIPAPIASTTPPS</sequence>
<reference evidence="1 2" key="1">
    <citation type="journal article" date="2020" name="Microb. Genom.">
        <title>Genetic diversity of clinical and environmental Mucorales isolates obtained from an investigation of mucormycosis cases among solid organ transplant recipients.</title>
        <authorList>
            <person name="Nguyen M.H."/>
            <person name="Kaul D."/>
            <person name="Muto C."/>
            <person name="Cheng S.J."/>
            <person name="Richter R.A."/>
            <person name="Bruno V.M."/>
            <person name="Liu G."/>
            <person name="Beyhan S."/>
            <person name="Sundermann A.J."/>
            <person name="Mounaud S."/>
            <person name="Pasculle A.W."/>
            <person name="Nierman W.C."/>
            <person name="Driscoll E."/>
            <person name="Cumbie R."/>
            <person name="Clancy C.J."/>
            <person name="Dupont C.L."/>
        </authorList>
    </citation>
    <scope>NUCLEOTIDE SEQUENCE [LARGE SCALE GENOMIC DNA]</scope>
    <source>
        <strain evidence="1 2">GL24</strain>
    </source>
</reference>
<name>A0A9P6XTI3_9FUNG</name>
<evidence type="ECO:0000313" key="2">
    <source>
        <dbReference type="Proteomes" id="UP000740926"/>
    </source>
</evidence>
<dbReference type="EMBL" id="JAANIU010010716">
    <property type="protein sequence ID" value="KAG1531588.1"/>
    <property type="molecule type" value="Genomic_DNA"/>
</dbReference>
<dbReference type="Proteomes" id="UP000740926">
    <property type="component" value="Unassembled WGS sequence"/>
</dbReference>
<dbReference type="AlphaFoldDB" id="A0A9P6XTI3"/>
<comment type="caution">
    <text evidence="1">The sequence shown here is derived from an EMBL/GenBank/DDBJ whole genome shotgun (WGS) entry which is preliminary data.</text>
</comment>
<gene>
    <name evidence="1" type="ORF">G6F50_016618</name>
</gene>
<protein>
    <submittedName>
        <fullName evidence="1">Uncharacterized protein</fullName>
    </submittedName>
</protein>
<keyword evidence="2" id="KW-1185">Reference proteome</keyword>
<proteinExistence type="predicted"/>